<feature type="transmembrane region" description="Helical" evidence="1">
    <location>
        <begin position="161"/>
        <end position="178"/>
    </location>
</feature>
<organism evidence="3 4">
    <name type="scientific">Alicyclobacillus fastidiosus</name>
    <dbReference type="NCBI Taxonomy" id="392011"/>
    <lineage>
        <taxon>Bacteria</taxon>
        <taxon>Bacillati</taxon>
        <taxon>Bacillota</taxon>
        <taxon>Bacilli</taxon>
        <taxon>Bacillales</taxon>
        <taxon>Alicyclobacillaceae</taxon>
        <taxon>Alicyclobacillus</taxon>
    </lineage>
</organism>
<feature type="transmembrane region" description="Helical" evidence="1">
    <location>
        <begin position="87"/>
        <end position="108"/>
    </location>
</feature>
<sequence>MTIKWFKHGKWPRWLIGLHHYTIGSFILLVVTGVALYLPIVHTALIPYLPIIYQIHILLGLIFTVTLIVPFLRVLPAGRRIWRYDWVLPLLVGAPIVVTGIMLWGVTLFPTTARSRAFTWHGWLTILFGAWILVHAFYKALGIRPKANGIAGRVDPDRRMFLRWTSAGVLGAAVVTVIDPASLLTRLMPQQTGGGRGPASAGVQRFGAYYTVVSGYPKMTLADYRLQVTGDVAKPMALQWSDVQSVPKYRETKDFHCVTGWSVPNVQWEGIHISQLMKLVQPRAGVKYVNFYSFDGQYSESLKLSEALDPTVLLAYQMDGQPLRQEQGYPLRLVVPKMYGYKSIKWLTRVEFSAQPITGYWERYGYPNEAYLTSGV</sequence>
<dbReference type="SUPFAM" id="SSF56524">
    <property type="entry name" value="Oxidoreductase molybdopterin-binding domain"/>
    <property type="match status" value="1"/>
</dbReference>
<dbReference type="Proteomes" id="UP001579974">
    <property type="component" value="Unassembled WGS sequence"/>
</dbReference>
<name>A0ABV5AEQ3_9BACL</name>
<gene>
    <name evidence="3" type="ORF">KKP3000_004224</name>
</gene>
<dbReference type="SUPFAM" id="SSF81342">
    <property type="entry name" value="Transmembrane di-heme cytochromes"/>
    <property type="match status" value="1"/>
</dbReference>
<protein>
    <submittedName>
        <fullName evidence="3">Molybdopterin-dependent oxidoreductase</fullName>
    </submittedName>
</protein>
<keyword evidence="1" id="KW-1133">Transmembrane helix</keyword>
<evidence type="ECO:0000313" key="3">
    <source>
        <dbReference type="EMBL" id="MFB5190738.1"/>
    </source>
</evidence>
<dbReference type="PANTHER" id="PTHR43032">
    <property type="entry name" value="PROTEIN-METHIONINE-SULFOXIDE REDUCTASE"/>
    <property type="match status" value="1"/>
</dbReference>
<dbReference type="RefSeq" id="WP_275474488.1">
    <property type="nucleotide sequence ID" value="NZ_CP162940.1"/>
</dbReference>
<keyword evidence="4" id="KW-1185">Reference proteome</keyword>
<keyword evidence="1" id="KW-0812">Transmembrane</keyword>
<evidence type="ECO:0000259" key="2">
    <source>
        <dbReference type="Pfam" id="PF00174"/>
    </source>
</evidence>
<feature type="transmembrane region" description="Helical" evidence="1">
    <location>
        <begin position="51"/>
        <end position="75"/>
    </location>
</feature>
<dbReference type="Gene3D" id="3.90.420.10">
    <property type="entry name" value="Oxidoreductase, molybdopterin-binding domain"/>
    <property type="match status" value="1"/>
</dbReference>
<feature type="transmembrane region" description="Helical" evidence="1">
    <location>
        <begin position="21"/>
        <end position="45"/>
    </location>
</feature>
<comment type="caution">
    <text evidence="3">The sequence shown here is derived from an EMBL/GenBank/DDBJ whole genome shotgun (WGS) entry which is preliminary data.</text>
</comment>
<feature type="domain" description="Oxidoreductase molybdopterin-binding" evidence="2">
    <location>
        <begin position="216"/>
        <end position="361"/>
    </location>
</feature>
<keyword evidence="1" id="KW-0472">Membrane</keyword>
<dbReference type="Pfam" id="PF00174">
    <property type="entry name" value="Oxidored_molyb"/>
    <property type="match status" value="1"/>
</dbReference>
<dbReference type="PANTHER" id="PTHR43032:SF4">
    <property type="entry name" value="OXIDOREDUCTASE MOLYBDOPTERIN-BINDING DOMAIN-CONTAINING PROTEIN"/>
    <property type="match status" value="1"/>
</dbReference>
<evidence type="ECO:0000256" key="1">
    <source>
        <dbReference type="SAM" id="Phobius"/>
    </source>
</evidence>
<dbReference type="InterPro" id="IPR016174">
    <property type="entry name" value="Di-haem_cyt_TM"/>
</dbReference>
<dbReference type="EMBL" id="JBDXSU010000007">
    <property type="protein sequence ID" value="MFB5190738.1"/>
    <property type="molecule type" value="Genomic_DNA"/>
</dbReference>
<evidence type="ECO:0000313" key="4">
    <source>
        <dbReference type="Proteomes" id="UP001579974"/>
    </source>
</evidence>
<feature type="transmembrane region" description="Helical" evidence="1">
    <location>
        <begin position="120"/>
        <end position="141"/>
    </location>
</feature>
<dbReference type="InterPro" id="IPR000572">
    <property type="entry name" value="OxRdtase_Mopterin-bd_dom"/>
</dbReference>
<reference evidence="3 4" key="1">
    <citation type="journal article" date="2024" name="Int. J. Mol. Sci.">
        <title>Exploration of Alicyclobacillus spp. Genome in Search of Antibiotic Resistance.</title>
        <authorList>
            <person name="Bucka-Kolendo J."/>
            <person name="Kiousi D.E."/>
            <person name="Dekowska A."/>
            <person name="Mikolajczuk-Szczyrba A."/>
            <person name="Karadedos D.M."/>
            <person name="Michael P."/>
            <person name="Galanis A."/>
            <person name="Sokolowska B."/>
        </authorList>
    </citation>
    <scope>NUCLEOTIDE SEQUENCE [LARGE SCALE GENOMIC DNA]</scope>
    <source>
        <strain evidence="3 4">KKP 3000</strain>
    </source>
</reference>
<dbReference type="InterPro" id="IPR036374">
    <property type="entry name" value="OxRdtase_Mopterin-bd_sf"/>
</dbReference>
<accession>A0ABV5AEQ3</accession>
<proteinExistence type="predicted"/>